<dbReference type="STRING" id="1888892.BFL28_16425"/>
<evidence type="ECO:0000313" key="4">
    <source>
        <dbReference type="Proteomes" id="UP000094487"/>
    </source>
</evidence>
<dbReference type="InterPro" id="IPR002491">
    <property type="entry name" value="ABC_transptr_periplasmic_BD"/>
</dbReference>
<dbReference type="PANTHER" id="PTHR30535:SF34">
    <property type="entry name" value="MOLYBDATE-BINDING PROTEIN MOLA"/>
    <property type="match status" value="1"/>
</dbReference>
<dbReference type="Pfam" id="PF01497">
    <property type="entry name" value="Peripla_BP_2"/>
    <property type="match status" value="1"/>
</dbReference>
<proteinExistence type="predicted"/>
<dbReference type="EMBL" id="MDDS01000022">
    <property type="protein sequence ID" value="ODP37985.1"/>
    <property type="molecule type" value="Genomic_DNA"/>
</dbReference>
<dbReference type="OrthoDB" id="1632039at2"/>
<comment type="caution">
    <text evidence="3">The sequence shown here is derived from an EMBL/GenBank/DDBJ whole genome shotgun (WGS) entry which is preliminary data.</text>
</comment>
<keyword evidence="1" id="KW-0732">Signal</keyword>
<keyword evidence="4" id="KW-1185">Reference proteome</keyword>
<evidence type="ECO:0000313" key="3">
    <source>
        <dbReference type="EMBL" id="ODP37985.1"/>
    </source>
</evidence>
<name>A0A1E3LY15_9SPHN</name>
<evidence type="ECO:0000256" key="1">
    <source>
        <dbReference type="SAM" id="SignalP"/>
    </source>
</evidence>
<dbReference type="AlphaFoldDB" id="A0A1E3LY15"/>
<dbReference type="PROSITE" id="PS51257">
    <property type="entry name" value="PROKAR_LIPOPROTEIN"/>
    <property type="match status" value="1"/>
</dbReference>
<feature type="domain" description="Fe/B12 periplasmic-binding" evidence="2">
    <location>
        <begin position="32"/>
        <end position="280"/>
    </location>
</feature>
<feature type="chain" id="PRO_5009132156" evidence="1">
    <location>
        <begin position="20"/>
        <end position="280"/>
    </location>
</feature>
<dbReference type="PANTHER" id="PTHR30535">
    <property type="entry name" value="VITAMIN B12-BINDING PROTEIN"/>
    <property type="match status" value="1"/>
</dbReference>
<protein>
    <submittedName>
        <fullName evidence="3">Iron ABC transporter</fullName>
    </submittedName>
</protein>
<dbReference type="PROSITE" id="PS50983">
    <property type="entry name" value="FE_B12_PBP"/>
    <property type="match status" value="1"/>
</dbReference>
<accession>A0A1E3LY15</accession>
<evidence type="ECO:0000259" key="2">
    <source>
        <dbReference type="PROSITE" id="PS50983"/>
    </source>
</evidence>
<organism evidence="3 4">
    <name type="scientific">Sphingomonas turrisvirgatae</name>
    <dbReference type="NCBI Taxonomy" id="1888892"/>
    <lineage>
        <taxon>Bacteria</taxon>
        <taxon>Pseudomonadati</taxon>
        <taxon>Pseudomonadota</taxon>
        <taxon>Alphaproteobacteria</taxon>
        <taxon>Sphingomonadales</taxon>
        <taxon>Sphingomonadaceae</taxon>
        <taxon>Sphingomonas</taxon>
    </lineage>
</organism>
<dbReference type="Proteomes" id="UP000094487">
    <property type="component" value="Unassembled WGS sequence"/>
</dbReference>
<sequence>MRAAALAGILLLASCAAPPVPQPITPSARPQRVVSLNLCADQLLVPLADRDQIAALNMNARDRWMSAVAAQARGHRLIRGSAEEVLALAPDLIVGAPAFRTDALRRMSGRAYPALELPPANSYAEIRAQIGELASALGHPDRGHRLVARMDAALAGMKAMGRGRVAAYYQRRGYLTGTGTLVDALMTRAGLVNIAAKLGKPALSRLSLEQIIAARPDVLIVEEDSQALDDQGAQMLQHTALRHIPRIVLPQAWTVCGGPAFVDAAASLNAQLAALPDPRT</sequence>
<feature type="signal peptide" evidence="1">
    <location>
        <begin position="1"/>
        <end position="19"/>
    </location>
</feature>
<reference evidence="3 4" key="1">
    <citation type="submission" date="2016-08" db="EMBL/GenBank/DDBJ databases">
        <title>Draft genome of the agarase producing Sphingomonas sp. MCT13.</title>
        <authorList>
            <person name="D'Andrea M.M."/>
            <person name="Rossolini G.M."/>
            <person name="Thaller M.C."/>
        </authorList>
    </citation>
    <scope>NUCLEOTIDE SEQUENCE [LARGE SCALE GENOMIC DNA]</scope>
    <source>
        <strain evidence="3 4">MCT13</strain>
    </source>
</reference>
<gene>
    <name evidence="3" type="ORF">BFL28_16425</name>
</gene>
<dbReference type="InterPro" id="IPR050902">
    <property type="entry name" value="ABC_Transporter_SBP"/>
</dbReference>
<dbReference type="SUPFAM" id="SSF53807">
    <property type="entry name" value="Helical backbone' metal receptor"/>
    <property type="match status" value="1"/>
</dbReference>
<dbReference type="Gene3D" id="3.40.50.1980">
    <property type="entry name" value="Nitrogenase molybdenum iron protein domain"/>
    <property type="match status" value="2"/>
</dbReference>